<evidence type="ECO:0000313" key="3">
    <source>
        <dbReference type="Proteomes" id="UP000034841"/>
    </source>
</evidence>
<feature type="domain" description="Transcription factor PAP1" evidence="1">
    <location>
        <begin position="12"/>
        <end position="106"/>
    </location>
</feature>
<gene>
    <name evidence="2" type="ORF">CFO_g212</name>
</gene>
<accession>A0A0F8B8X1</accession>
<dbReference type="OrthoDB" id="5380163at2759"/>
<name>A0A0F8B8X1_CERFI</name>
<reference evidence="2 3" key="1">
    <citation type="submission" date="2015-04" db="EMBL/GenBank/DDBJ databases">
        <title>Genome sequence of Ceratocystis platani, a major pathogen of plane trees.</title>
        <authorList>
            <person name="Belbahri L."/>
        </authorList>
    </citation>
    <scope>NUCLEOTIDE SEQUENCE [LARGE SCALE GENOMIC DNA]</scope>
    <source>
        <strain evidence="2 3">CFO</strain>
    </source>
</reference>
<organism evidence="2 3">
    <name type="scientific">Ceratocystis fimbriata f. sp. platani</name>
    <dbReference type="NCBI Taxonomy" id="88771"/>
    <lineage>
        <taxon>Eukaryota</taxon>
        <taxon>Fungi</taxon>
        <taxon>Dikarya</taxon>
        <taxon>Ascomycota</taxon>
        <taxon>Pezizomycotina</taxon>
        <taxon>Sordariomycetes</taxon>
        <taxon>Hypocreomycetidae</taxon>
        <taxon>Microascales</taxon>
        <taxon>Ceratocystidaceae</taxon>
        <taxon>Ceratocystis</taxon>
    </lineage>
</organism>
<dbReference type="AlphaFoldDB" id="A0A0F8B8X1"/>
<proteinExistence type="predicted"/>
<dbReference type="InterPro" id="IPR013910">
    <property type="entry name" value="TF_PAP1"/>
</dbReference>
<dbReference type="EMBL" id="LBBL01000007">
    <property type="protein sequence ID" value="KKF97465.1"/>
    <property type="molecule type" value="Genomic_DNA"/>
</dbReference>
<evidence type="ECO:0000259" key="1">
    <source>
        <dbReference type="Pfam" id="PF08601"/>
    </source>
</evidence>
<sequence>MATIGEETPPMANTGSNLAGLNNLNMNFDWLGRQNGGRFDTELFSQYRESPDSVLAMGLDDAGLFDNYETDFLTPQFNTIPTPQAQTFKPTNLIQQIDAQKDQDDGCTAKMR</sequence>
<keyword evidence="3" id="KW-1185">Reference proteome</keyword>
<dbReference type="Pfam" id="PF08601">
    <property type="entry name" value="PAP1"/>
    <property type="match status" value="1"/>
</dbReference>
<evidence type="ECO:0000313" key="2">
    <source>
        <dbReference type="EMBL" id="KKF97465.1"/>
    </source>
</evidence>
<comment type="caution">
    <text evidence="2">The sequence shown here is derived from an EMBL/GenBank/DDBJ whole genome shotgun (WGS) entry which is preliminary data.</text>
</comment>
<dbReference type="Proteomes" id="UP000034841">
    <property type="component" value="Unassembled WGS sequence"/>
</dbReference>
<protein>
    <recommendedName>
        <fullName evidence="1">Transcription factor PAP1 domain-containing protein</fullName>
    </recommendedName>
</protein>